<dbReference type="SUPFAM" id="SSF50692">
    <property type="entry name" value="ADC-like"/>
    <property type="match status" value="1"/>
</dbReference>
<keyword evidence="3" id="KW-0408">Iron</keyword>
<dbReference type="AlphaFoldDB" id="A0AAE3G038"/>
<keyword evidence="7" id="KW-1185">Reference proteome</keyword>
<keyword evidence="1" id="KW-0004">4Fe-4S</keyword>
<dbReference type="SUPFAM" id="SSF53706">
    <property type="entry name" value="Formate dehydrogenase/DMSO reductase, domains 1-3"/>
    <property type="match status" value="1"/>
</dbReference>
<dbReference type="GO" id="GO:0008863">
    <property type="term" value="F:formate dehydrogenase (NAD+) activity"/>
    <property type="evidence" value="ECO:0007669"/>
    <property type="project" value="UniProtKB-EC"/>
</dbReference>
<dbReference type="InterPro" id="IPR006656">
    <property type="entry name" value="Mopterin_OxRdtase"/>
</dbReference>
<proteinExistence type="predicted"/>
<dbReference type="RefSeq" id="WP_250585476.1">
    <property type="nucleotide sequence ID" value="NZ_JAKRVX010000007.1"/>
</dbReference>
<dbReference type="NCBIfam" id="TIGR01591">
    <property type="entry name" value="Fdh-alpha"/>
    <property type="match status" value="1"/>
</dbReference>
<dbReference type="GO" id="GO:0016020">
    <property type="term" value="C:membrane"/>
    <property type="evidence" value="ECO:0007669"/>
    <property type="project" value="TreeGrafter"/>
</dbReference>
<feature type="domain" description="4Fe-4S Mo/W bis-MGD-type" evidence="5">
    <location>
        <begin position="8"/>
        <end position="72"/>
    </location>
</feature>
<dbReference type="InterPro" id="IPR050123">
    <property type="entry name" value="Prok_molybdopt-oxidoreductase"/>
</dbReference>
<dbReference type="PANTHER" id="PTHR43105">
    <property type="entry name" value="RESPIRATORY NITRATE REDUCTASE"/>
    <property type="match status" value="1"/>
</dbReference>
<dbReference type="PROSITE" id="PS00932">
    <property type="entry name" value="MOLYBDOPTERIN_PROK_3"/>
    <property type="match status" value="1"/>
</dbReference>
<dbReference type="InterPro" id="IPR006657">
    <property type="entry name" value="MoPterin_dinucl-bd_dom"/>
</dbReference>
<evidence type="ECO:0000256" key="4">
    <source>
        <dbReference type="ARBA" id="ARBA00023014"/>
    </source>
</evidence>
<dbReference type="Proteomes" id="UP001203207">
    <property type="component" value="Unassembled WGS sequence"/>
</dbReference>
<dbReference type="GO" id="GO:0051539">
    <property type="term" value="F:4 iron, 4 sulfur cluster binding"/>
    <property type="evidence" value="ECO:0007669"/>
    <property type="project" value="UniProtKB-KW"/>
</dbReference>
<gene>
    <name evidence="6" type="primary">fdhF</name>
    <name evidence="6" type="ORF">AArcSt2_13970</name>
</gene>
<evidence type="ECO:0000256" key="2">
    <source>
        <dbReference type="ARBA" id="ARBA00022723"/>
    </source>
</evidence>
<dbReference type="GO" id="GO:0015942">
    <property type="term" value="P:formate metabolic process"/>
    <property type="evidence" value="ECO:0007669"/>
    <property type="project" value="InterPro"/>
</dbReference>
<dbReference type="PROSITE" id="PS00490">
    <property type="entry name" value="MOLYBDOPTERIN_PROK_2"/>
    <property type="match status" value="1"/>
</dbReference>
<dbReference type="EMBL" id="JAKRVX010000007">
    <property type="protein sequence ID" value="MCL9818045.1"/>
    <property type="molecule type" value="Genomic_DNA"/>
</dbReference>
<dbReference type="Pfam" id="PF04879">
    <property type="entry name" value="Molybdop_Fe4S4"/>
    <property type="match status" value="1"/>
</dbReference>
<evidence type="ECO:0000313" key="7">
    <source>
        <dbReference type="Proteomes" id="UP001203207"/>
    </source>
</evidence>
<keyword evidence="4" id="KW-0411">Iron-sulfur</keyword>
<dbReference type="Gene3D" id="3.40.50.740">
    <property type="match status" value="1"/>
</dbReference>
<dbReference type="Gene3D" id="2.20.25.90">
    <property type="entry name" value="ADC-like domains"/>
    <property type="match status" value="1"/>
</dbReference>
<evidence type="ECO:0000256" key="1">
    <source>
        <dbReference type="ARBA" id="ARBA00022485"/>
    </source>
</evidence>
<dbReference type="CDD" id="cd02753">
    <property type="entry name" value="MopB_Formate-Dh-H"/>
    <property type="match status" value="1"/>
</dbReference>
<dbReference type="EC" id="1.17.1.9" evidence="6"/>
<dbReference type="GO" id="GO:0003954">
    <property type="term" value="F:NADH dehydrogenase activity"/>
    <property type="evidence" value="ECO:0007669"/>
    <property type="project" value="TreeGrafter"/>
</dbReference>
<dbReference type="Gene3D" id="3.40.228.10">
    <property type="entry name" value="Dimethylsulfoxide Reductase, domain 2"/>
    <property type="match status" value="1"/>
</dbReference>
<accession>A0AAE3G038</accession>
<reference evidence="6" key="1">
    <citation type="journal article" date="2022" name="Syst. Appl. Microbiol.">
        <title>Natronocalculus amylovorans gen. nov., sp. nov., and Natranaeroarchaeum aerophilus sp. nov., dominant culturable amylolytic natronoarchaea from hypersaline soda lakes in southwestern Siberia.</title>
        <authorList>
            <person name="Sorokin D.Y."/>
            <person name="Elcheninov A.G."/>
            <person name="Khizhniak T.V."/>
            <person name="Koenen M."/>
            <person name="Bale N.J."/>
            <person name="Damste J.S.S."/>
            <person name="Kublanov I.V."/>
        </authorList>
    </citation>
    <scope>NUCLEOTIDE SEQUENCE</scope>
    <source>
        <strain evidence="6">AArc-St2</strain>
    </source>
</reference>
<organism evidence="6 7">
    <name type="scientific">Natronocalculus amylovorans</name>
    <dbReference type="NCBI Taxonomy" id="2917812"/>
    <lineage>
        <taxon>Archaea</taxon>
        <taxon>Methanobacteriati</taxon>
        <taxon>Methanobacteriota</taxon>
        <taxon>Stenosarchaea group</taxon>
        <taxon>Halobacteria</taxon>
        <taxon>Halobacteriales</taxon>
        <taxon>Haloferacaceae</taxon>
        <taxon>Natronocalculus</taxon>
    </lineage>
</organism>
<keyword evidence="2" id="KW-0479">Metal-binding</keyword>
<dbReference type="PANTHER" id="PTHR43105:SF10">
    <property type="entry name" value="NADH-QUINONE OXIDOREDUCTASE SUBUNIT G"/>
    <property type="match status" value="1"/>
</dbReference>
<dbReference type="SMART" id="SM00926">
    <property type="entry name" value="Molybdop_Fe4S4"/>
    <property type="match status" value="1"/>
</dbReference>
<sequence>MSNFDRPLTETTSICPYCGVGCGLTVNKETHKAGGWKAPVNKRGEICPKGAAAFEMVTDEGRLTTPLAKDGDSFVPISWDDAFDRIESEFSAIFNEHGPTALSFFASSNCSNEENYVLGKLARSLGTNNIDNCARLCHSATVAAMRDRFGTGAMTNSLEDLTESDVYLIVGANPAVNHPIIFRSYLLPAIRKGTKVIHIDPRETDTTRPATHHLPVKPGYDIPLLTAIAATIVQEGLHDTSFIDARLHNVDDELAWLRAVDIDEHASLAGVDPEPVRSAARLYARADRAAIFTGMGMSQHHCGTANVHALLNLPLLTGHIGKPGTGINPLRGQNNVQGASDMGTLPDTLPGYGSVASEADRDRLEAVWGFEPPTEPGLTEVEATHAFGDTVHGAYIFGENPAVTEPNASVVRERLDSIDFLVVHDLFETETAAYADIILPGSAWAEREGTVTNTDRQVQRMHALTEPPGDAKPDLEILCELAERLSAHSFRYDSTEEVFTEITEAVPQYSGMSYDKLATGSQRWPIAHGDAAGTAVLLREQFQTTDGKASIRHVEHVPPADELGEGQLVLTTGRVIEHFNSGALTRRSGILTKMRASDELQINPVDAAARTIKDGDTVTVSNDRGSVTVTASVTPAIQEGTVFMTFHFADPLVNTLTGDELDPVAKIPEYKHSAVTVS</sequence>
<dbReference type="InterPro" id="IPR041924">
    <property type="entry name" value="Formate_Dh-H_N"/>
</dbReference>
<keyword evidence="6" id="KW-0560">Oxidoreductase</keyword>
<dbReference type="Gene3D" id="2.40.40.20">
    <property type="match status" value="1"/>
</dbReference>
<dbReference type="Pfam" id="PF00384">
    <property type="entry name" value="Molybdopterin"/>
    <property type="match status" value="1"/>
</dbReference>
<comment type="caution">
    <text evidence="6">The sequence shown here is derived from an EMBL/GenBank/DDBJ whole genome shotgun (WGS) entry which is preliminary data.</text>
</comment>
<protein>
    <submittedName>
        <fullName evidence="6">Formate dehydrogenase subunit alpha</fullName>
        <ecNumber evidence="6">1.17.1.9</ecNumber>
    </submittedName>
</protein>
<dbReference type="PROSITE" id="PS51669">
    <property type="entry name" value="4FE4S_MOW_BIS_MGD"/>
    <property type="match status" value="1"/>
</dbReference>
<dbReference type="GO" id="GO:0046872">
    <property type="term" value="F:metal ion binding"/>
    <property type="evidence" value="ECO:0007669"/>
    <property type="project" value="UniProtKB-KW"/>
</dbReference>
<dbReference type="GO" id="GO:0043546">
    <property type="term" value="F:molybdopterin cofactor binding"/>
    <property type="evidence" value="ECO:0007669"/>
    <property type="project" value="InterPro"/>
</dbReference>
<name>A0AAE3G038_9EURY</name>
<dbReference type="InterPro" id="IPR006478">
    <property type="entry name" value="Formate_DH_asu"/>
</dbReference>
<evidence type="ECO:0000259" key="5">
    <source>
        <dbReference type="PROSITE" id="PS51669"/>
    </source>
</evidence>
<evidence type="ECO:0000313" key="6">
    <source>
        <dbReference type="EMBL" id="MCL9818045.1"/>
    </source>
</evidence>
<dbReference type="InterPro" id="IPR006655">
    <property type="entry name" value="Mopterin_OxRdtase_prok_CS"/>
</dbReference>
<dbReference type="InterPro" id="IPR006963">
    <property type="entry name" value="Mopterin_OxRdtase_4Fe-4S_dom"/>
</dbReference>
<evidence type="ECO:0000256" key="3">
    <source>
        <dbReference type="ARBA" id="ARBA00023004"/>
    </source>
</evidence>
<dbReference type="GO" id="GO:0022904">
    <property type="term" value="P:respiratory electron transport chain"/>
    <property type="evidence" value="ECO:0007669"/>
    <property type="project" value="TreeGrafter"/>
</dbReference>
<reference evidence="6" key="2">
    <citation type="submission" date="2022-02" db="EMBL/GenBank/DDBJ databases">
        <authorList>
            <person name="Elcheninov A.G."/>
            <person name="Sorokin D.Y."/>
            <person name="Kublanov I.V."/>
        </authorList>
    </citation>
    <scope>NUCLEOTIDE SEQUENCE</scope>
    <source>
        <strain evidence="6">AArc-St2</strain>
    </source>
</reference>
<dbReference type="CDD" id="cd00508">
    <property type="entry name" value="MopB_CT_Fdh-Nap-like"/>
    <property type="match status" value="1"/>
</dbReference>
<dbReference type="Pfam" id="PF01568">
    <property type="entry name" value="Molydop_binding"/>
    <property type="match status" value="1"/>
</dbReference>
<dbReference type="InterPro" id="IPR009010">
    <property type="entry name" value="Asp_de-COase-like_dom_sf"/>
</dbReference>